<dbReference type="Proteomes" id="UP000799444">
    <property type="component" value="Unassembled WGS sequence"/>
</dbReference>
<name>A0A9P4R8C0_9PLEO</name>
<proteinExistence type="predicted"/>
<comment type="caution">
    <text evidence="1">The sequence shown here is derived from an EMBL/GenBank/DDBJ whole genome shotgun (WGS) entry which is preliminary data.</text>
</comment>
<dbReference type="AlphaFoldDB" id="A0A9P4R8C0"/>
<dbReference type="EMBL" id="ML996107">
    <property type="protein sequence ID" value="KAF2738683.1"/>
    <property type="molecule type" value="Genomic_DNA"/>
</dbReference>
<protein>
    <submittedName>
        <fullName evidence="1">Uncharacterized protein</fullName>
    </submittedName>
</protein>
<gene>
    <name evidence="1" type="ORF">EJ04DRAFT_520037</name>
</gene>
<sequence>MAKSKFNPEAASFVPYSTSPDGLNANAATITAQGQARQYRGQAIFASERNSHASGPIPLLPKLRKSVQNNSRKPTLEQSWSELEATFFKQQEELRKNYTGPLIVSTPVHVPHWDEFNVREQYLLVNWREMDNLTERDEEFLRKMKHGKTYINGAPDSIKMQWPKDWK</sequence>
<reference evidence="1" key="1">
    <citation type="journal article" date="2020" name="Stud. Mycol.">
        <title>101 Dothideomycetes genomes: a test case for predicting lifestyles and emergence of pathogens.</title>
        <authorList>
            <person name="Haridas S."/>
            <person name="Albert R."/>
            <person name="Binder M."/>
            <person name="Bloem J."/>
            <person name="Labutti K."/>
            <person name="Salamov A."/>
            <person name="Andreopoulos B."/>
            <person name="Baker S."/>
            <person name="Barry K."/>
            <person name="Bills G."/>
            <person name="Bluhm B."/>
            <person name="Cannon C."/>
            <person name="Castanera R."/>
            <person name="Culley D."/>
            <person name="Daum C."/>
            <person name="Ezra D."/>
            <person name="Gonzalez J."/>
            <person name="Henrissat B."/>
            <person name="Kuo A."/>
            <person name="Liang C."/>
            <person name="Lipzen A."/>
            <person name="Lutzoni F."/>
            <person name="Magnuson J."/>
            <person name="Mondo S."/>
            <person name="Nolan M."/>
            <person name="Ohm R."/>
            <person name="Pangilinan J."/>
            <person name="Park H.-J."/>
            <person name="Ramirez L."/>
            <person name="Alfaro M."/>
            <person name="Sun H."/>
            <person name="Tritt A."/>
            <person name="Yoshinaga Y."/>
            <person name="Zwiers L.-H."/>
            <person name="Turgeon B."/>
            <person name="Goodwin S."/>
            <person name="Spatafora J."/>
            <person name="Crous P."/>
            <person name="Grigoriev I."/>
        </authorList>
    </citation>
    <scope>NUCLEOTIDE SEQUENCE</scope>
    <source>
        <strain evidence="1">CBS 125425</strain>
    </source>
</reference>
<accession>A0A9P4R8C0</accession>
<keyword evidence="2" id="KW-1185">Reference proteome</keyword>
<evidence type="ECO:0000313" key="2">
    <source>
        <dbReference type="Proteomes" id="UP000799444"/>
    </source>
</evidence>
<organism evidence="1 2">
    <name type="scientific">Polyplosphaeria fusca</name>
    <dbReference type="NCBI Taxonomy" id="682080"/>
    <lineage>
        <taxon>Eukaryota</taxon>
        <taxon>Fungi</taxon>
        <taxon>Dikarya</taxon>
        <taxon>Ascomycota</taxon>
        <taxon>Pezizomycotina</taxon>
        <taxon>Dothideomycetes</taxon>
        <taxon>Pleosporomycetidae</taxon>
        <taxon>Pleosporales</taxon>
        <taxon>Tetraplosphaeriaceae</taxon>
        <taxon>Polyplosphaeria</taxon>
    </lineage>
</organism>
<evidence type="ECO:0000313" key="1">
    <source>
        <dbReference type="EMBL" id="KAF2738683.1"/>
    </source>
</evidence>